<comment type="similarity">
    <text evidence="1">Belongs to the universal ribosomal protein uS9 family.</text>
</comment>
<evidence type="ECO:0000256" key="3">
    <source>
        <dbReference type="ARBA" id="ARBA00023274"/>
    </source>
</evidence>
<keyword evidence="3" id="KW-0687">Ribonucleoprotein</keyword>
<dbReference type="WBParaSite" id="ALUE_0001852501-mRNA-1">
    <property type="protein sequence ID" value="ALUE_0001852501-mRNA-1"/>
    <property type="gene ID" value="ALUE_0001852501"/>
</dbReference>
<organism evidence="6 7">
    <name type="scientific">Ascaris lumbricoides</name>
    <name type="common">Giant roundworm</name>
    <dbReference type="NCBI Taxonomy" id="6252"/>
    <lineage>
        <taxon>Eukaryota</taxon>
        <taxon>Metazoa</taxon>
        <taxon>Ecdysozoa</taxon>
        <taxon>Nematoda</taxon>
        <taxon>Chromadorea</taxon>
        <taxon>Rhabditida</taxon>
        <taxon>Spirurina</taxon>
        <taxon>Ascaridomorpha</taxon>
        <taxon>Ascaridoidea</taxon>
        <taxon>Ascarididae</taxon>
        <taxon>Ascaris</taxon>
    </lineage>
</organism>
<dbReference type="Proteomes" id="UP000036681">
    <property type="component" value="Unplaced"/>
</dbReference>
<keyword evidence="2" id="KW-0689">Ribosomal protein</keyword>
<evidence type="ECO:0000256" key="5">
    <source>
        <dbReference type="SAM" id="Phobius"/>
    </source>
</evidence>
<accession>A0A0M3IIW1</accession>
<reference evidence="7" key="1">
    <citation type="submission" date="2017-02" db="UniProtKB">
        <authorList>
            <consortium name="WormBaseParasite"/>
        </authorList>
    </citation>
    <scope>IDENTIFICATION</scope>
</reference>
<dbReference type="InterPro" id="IPR000754">
    <property type="entry name" value="Ribosomal_uS9"/>
</dbReference>
<dbReference type="GO" id="GO:0006412">
    <property type="term" value="P:translation"/>
    <property type="evidence" value="ECO:0007669"/>
    <property type="project" value="InterPro"/>
</dbReference>
<dbReference type="AlphaFoldDB" id="A0A0M3IIW1"/>
<keyword evidence="5" id="KW-0812">Transmembrane</keyword>
<sequence>MRTALTRSVWLISRRLYGIHHEGVRFASSTPGSSSIPSSPLPDDYTVNGGDDSGPSGVNVKSIGRALEAYLNEARNHSKMIAKERVQYELGKRHLANIMGIDPNNITQQDIDKSIEYLFPSGLSDPLALPVMKPPEEIMPRFRRFTFDDEGRPASSLFYTIKSNFYKLLSASIHYNRCEMILDIGIKTARLMQYHHEMILKNVDSKAGQELILSGSAWISKEALNKKLNEAITDEMYAQLIIAFDYLCSLPFASMERDFIFEYREEIASGTGNRLFGPQIPEVELLPESNRRIACSRTIVKRTIARVTVSDAGTGRYTINGHGIDEFRSLQAREILLAPLLVSDLLGLVDVDAEVEGPGGLSVVPRVVRHGTALGIAALYPEHTEKLRLSGLLTRDPRRRERNKVNQPGARAKWIWLAVTFIFFLPIRISFSSW</sequence>
<proteinExistence type="inferred from homology"/>
<name>A0A0M3IIW1_ASCLU</name>
<evidence type="ECO:0000256" key="2">
    <source>
        <dbReference type="ARBA" id="ARBA00022980"/>
    </source>
</evidence>
<keyword evidence="5" id="KW-1133">Transmembrane helix</keyword>
<dbReference type="PANTHER" id="PTHR21569:SF1">
    <property type="entry name" value="SMALL RIBOSOMAL SUBUNIT PROTEIN US9M"/>
    <property type="match status" value="1"/>
</dbReference>
<evidence type="ECO:0000256" key="4">
    <source>
        <dbReference type="SAM" id="MobiDB-lite"/>
    </source>
</evidence>
<keyword evidence="5" id="KW-0472">Membrane</keyword>
<dbReference type="GO" id="GO:0003735">
    <property type="term" value="F:structural constituent of ribosome"/>
    <property type="evidence" value="ECO:0007669"/>
    <property type="project" value="InterPro"/>
</dbReference>
<dbReference type="GO" id="GO:0005763">
    <property type="term" value="C:mitochondrial small ribosomal subunit"/>
    <property type="evidence" value="ECO:0007669"/>
    <property type="project" value="TreeGrafter"/>
</dbReference>
<evidence type="ECO:0000313" key="7">
    <source>
        <dbReference type="WBParaSite" id="ALUE_0001852501-mRNA-1"/>
    </source>
</evidence>
<dbReference type="Gene3D" id="3.30.230.10">
    <property type="match status" value="1"/>
</dbReference>
<feature type="compositionally biased region" description="Low complexity" evidence="4">
    <location>
        <begin position="28"/>
        <end position="42"/>
    </location>
</feature>
<feature type="transmembrane region" description="Helical" evidence="5">
    <location>
        <begin position="414"/>
        <end position="431"/>
    </location>
</feature>
<keyword evidence="6" id="KW-1185">Reference proteome</keyword>
<feature type="region of interest" description="Disordered" evidence="4">
    <location>
        <begin position="27"/>
        <end position="57"/>
    </location>
</feature>
<dbReference type="GO" id="GO:0003723">
    <property type="term" value="F:RNA binding"/>
    <property type="evidence" value="ECO:0007669"/>
    <property type="project" value="TreeGrafter"/>
</dbReference>
<dbReference type="Pfam" id="PF00380">
    <property type="entry name" value="Ribosomal_S9"/>
    <property type="match status" value="1"/>
</dbReference>
<evidence type="ECO:0000256" key="1">
    <source>
        <dbReference type="ARBA" id="ARBA00005251"/>
    </source>
</evidence>
<protein>
    <submittedName>
        <fullName evidence="7">28S ribosomal protein S9, mitochondrial</fullName>
    </submittedName>
</protein>
<evidence type="ECO:0000313" key="6">
    <source>
        <dbReference type="Proteomes" id="UP000036681"/>
    </source>
</evidence>
<dbReference type="PANTHER" id="PTHR21569">
    <property type="entry name" value="RIBOSOMAL PROTEIN S9"/>
    <property type="match status" value="1"/>
</dbReference>
<dbReference type="InterPro" id="IPR020568">
    <property type="entry name" value="Ribosomal_Su5_D2-typ_SF"/>
</dbReference>
<dbReference type="SUPFAM" id="SSF54211">
    <property type="entry name" value="Ribosomal protein S5 domain 2-like"/>
    <property type="match status" value="1"/>
</dbReference>
<dbReference type="InterPro" id="IPR014721">
    <property type="entry name" value="Ribsml_uS5_D2-typ_fold_subgr"/>
</dbReference>